<dbReference type="Pfam" id="PF03828">
    <property type="entry name" value="PAP_assoc"/>
    <property type="match status" value="1"/>
</dbReference>
<sequence length="447" mass="50063">MAWNRKLWADRSRDFISKTLLRQEEFQQSLLKRAWVEEKVRDFTVSPLFQEACAAENTQLADRLASIRPRVLLYGSSIAGTAFEHADADFAVVFPISSPLNSIGAAPVEISDTAENLASIPVGAMGFVGGMATFPRQAQPTVLTSLYDHVMKQSKDKVGTAPRMQRIFRARIPILQYVPSLGELQERNSKLGADSSDLPQAMTAVHSTDSATSKKEHYDISLSVDGSRNSLLIRQYMKLYPALRVACLVLKQWGRQQKILNARRGWISPYALTMYKIHYALEAKVIAAPIPPDSIDEVLAQISQQMCSTTEDASGSRALYGVDDMDTTLPMDFDHAAAFEGVSDIIKGFCEYYGGVNDQFDFDANVVDIRTERRVLSKEDWFSKEETTGLSDAEKWHRVGYGVLMIRDPFEKHSLGRSVEFFRSESIREEMRLAAKGSIQLETLLPL</sequence>
<reference evidence="10" key="1">
    <citation type="submission" date="2015-09" db="EMBL/GenBank/DDBJ databases">
        <authorList>
            <consortium name="Pathogen Informatics"/>
        </authorList>
    </citation>
    <scope>NUCLEOTIDE SEQUENCE [LARGE SCALE GENOMIC DNA]</scope>
    <source>
        <strain evidence="10">Lake Konstanz</strain>
    </source>
</reference>
<dbReference type="GO" id="GO:0005737">
    <property type="term" value="C:cytoplasm"/>
    <property type="evidence" value="ECO:0007669"/>
    <property type="project" value="UniProtKB-ARBA"/>
</dbReference>
<evidence type="ECO:0000256" key="6">
    <source>
        <dbReference type="ARBA" id="ARBA00022842"/>
    </source>
</evidence>
<evidence type="ECO:0000313" key="10">
    <source>
        <dbReference type="Proteomes" id="UP000051952"/>
    </source>
</evidence>
<keyword evidence="10" id="KW-1185">Reference proteome</keyword>
<evidence type="ECO:0000259" key="8">
    <source>
        <dbReference type="Pfam" id="PF03828"/>
    </source>
</evidence>
<name>A0A0S4IUE3_BODSA</name>
<dbReference type="GO" id="GO:0050265">
    <property type="term" value="F:RNA uridylyltransferase activity"/>
    <property type="evidence" value="ECO:0007669"/>
    <property type="project" value="UniProtKB-EC"/>
</dbReference>
<dbReference type="InterPro" id="IPR043519">
    <property type="entry name" value="NT_sf"/>
</dbReference>
<evidence type="ECO:0000256" key="7">
    <source>
        <dbReference type="ARBA" id="ARBA00049105"/>
    </source>
</evidence>
<evidence type="ECO:0000313" key="9">
    <source>
        <dbReference type="EMBL" id="CUF95979.1"/>
    </source>
</evidence>
<dbReference type="PANTHER" id="PTHR12271:SF40">
    <property type="entry name" value="POLY(A) RNA POLYMERASE GLD2"/>
    <property type="match status" value="1"/>
</dbReference>
<dbReference type="VEuPathDB" id="TriTrypDB:BSAL_67835"/>
<dbReference type="EC" id="2.7.7.52" evidence="3"/>
<dbReference type="InterPro" id="IPR002058">
    <property type="entry name" value="PAP_assoc"/>
</dbReference>
<feature type="domain" description="PAP-associated" evidence="8">
    <location>
        <begin position="347"/>
        <end position="413"/>
    </location>
</feature>
<dbReference type="SUPFAM" id="SSF81301">
    <property type="entry name" value="Nucleotidyltransferase"/>
    <property type="match status" value="1"/>
</dbReference>
<dbReference type="PANTHER" id="PTHR12271">
    <property type="entry name" value="POLY A POLYMERASE CID PAP -RELATED"/>
    <property type="match status" value="1"/>
</dbReference>
<evidence type="ECO:0000256" key="1">
    <source>
        <dbReference type="ARBA" id="ARBA00001936"/>
    </source>
</evidence>
<comment type="catalytic activity">
    <reaction evidence="7">
        <text>RNA(n) + UTP = RNA(n)-3'-uridine ribonucleotide + diphosphate</text>
        <dbReference type="Rhea" id="RHEA:14785"/>
        <dbReference type="Rhea" id="RHEA-COMP:14527"/>
        <dbReference type="Rhea" id="RHEA-COMP:17348"/>
        <dbReference type="ChEBI" id="CHEBI:33019"/>
        <dbReference type="ChEBI" id="CHEBI:46398"/>
        <dbReference type="ChEBI" id="CHEBI:140395"/>
        <dbReference type="ChEBI" id="CHEBI:173116"/>
        <dbReference type="EC" id="2.7.7.52"/>
    </reaction>
</comment>
<dbReference type="OMA" id="FEPHSLG"/>
<evidence type="ECO:0000256" key="2">
    <source>
        <dbReference type="ARBA" id="ARBA00001946"/>
    </source>
</evidence>
<keyword evidence="6" id="KW-0460">Magnesium</keyword>
<comment type="cofactor">
    <cofactor evidence="1">
        <name>Mn(2+)</name>
        <dbReference type="ChEBI" id="CHEBI:29035"/>
    </cofactor>
</comment>
<dbReference type="Gene3D" id="1.10.1410.10">
    <property type="match status" value="1"/>
</dbReference>
<evidence type="ECO:0000256" key="5">
    <source>
        <dbReference type="ARBA" id="ARBA00022723"/>
    </source>
</evidence>
<dbReference type="GO" id="GO:0031123">
    <property type="term" value="P:RNA 3'-end processing"/>
    <property type="evidence" value="ECO:0007669"/>
    <property type="project" value="TreeGrafter"/>
</dbReference>
<evidence type="ECO:0000256" key="4">
    <source>
        <dbReference type="ARBA" id="ARBA00022679"/>
    </source>
</evidence>
<dbReference type="GO" id="GO:0046872">
    <property type="term" value="F:metal ion binding"/>
    <property type="evidence" value="ECO:0007669"/>
    <property type="project" value="UniProtKB-KW"/>
</dbReference>
<dbReference type="OrthoDB" id="407432at2759"/>
<protein>
    <recommendedName>
        <fullName evidence="3">RNA uridylyltransferase</fullName>
        <ecNumber evidence="3">2.7.7.52</ecNumber>
    </recommendedName>
</protein>
<dbReference type="AlphaFoldDB" id="A0A0S4IUE3"/>
<dbReference type="SUPFAM" id="SSF81631">
    <property type="entry name" value="PAP/OAS1 substrate-binding domain"/>
    <property type="match status" value="1"/>
</dbReference>
<evidence type="ECO:0000256" key="3">
    <source>
        <dbReference type="ARBA" id="ARBA00012472"/>
    </source>
</evidence>
<dbReference type="EMBL" id="CYKH01000463">
    <property type="protein sequence ID" value="CUF95979.1"/>
    <property type="molecule type" value="Genomic_DNA"/>
</dbReference>
<comment type="cofactor">
    <cofactor evidence="2">
        <name>Mg(2+)</name>
        <dbReference type="ChEBI" id="CHEBI:18420"/>
    </cofactor>
</comment>
<keyword evidence="4" id="KW-0808">Transferase</keyword>
<gene>
    <name evidence="9" type="ORF">BSAL_67835</name>
</gene>
<accession>A0A0S4IUE3</accession>
<dbReference type="Proteomes" id="UP000051952">
    <property type="component" value="Unassembled WGS sequence"/>
</dbReference>
<keyword evidence="5" id="KW-0479">Metal-binding</keyword>
<proteinExistence type="predicted"/>
<organism evidence="9 10">
    <name type="scientific">Bodo saltans</name>
    <name type="common">Flagellated protozoan</name>
    <dbReference type="NCBI Taxonomy" id="75058"/>
    <lineage>
        <taxon>Eukaryota</taxon>
        <taxon>Discoba</taxon>
        <taxon>Euglenozoa</taxon>
        <taxon>Kinetoplastea</taxon>
        <taxon>Metakinetoplastina</taxon>
        <taxon>Eubodonida</taxon>
        <taxon>Bodonidae</taxon>
        <taxon>Bodo</taxon>
    </lineage>
</organism>